<keyword evidence="4" id="KW-0132">Cell division</keyword>
<dbReference type="Proteomes" id="UP001205311">
    <property type="component" value="Unassembled WGS sequence"/>
</dbReference>
<dbReference type="InterPro" id="IPR050515">
    <property type="entry name" value="Beta-lactam/transpept"/>
</dbReference>
<sequence>MATPAPPPASSRVPRTADAVRDALPGSGHTAAVHGRPARRRIGAIGTVIALGLLPVAGCGWFGSDSSPEDAVRVFYEAVAGGDTTRAGQGTDDGVSAKNLLDRVREALAPTGLTHRVEQVRRPSSEAGTAEATVALAWNLGKDRTWSYQSTVELRRHRGEWQVHWSPSVVHPKLAVQQTLALRELRPDPAPVLDRDGVPLLSPQKVISVLLDRKAAGDLGAVADGLAGALQQFDSSITRQSILDGAGRVAEGEPYAVISLRETDYQQVKPRIYELPGVRFTTETRLLAPDRAFASQVLPAVRRAVEDQVAGRAGWRVVSLNAAGAEVETLHEQQPELAAAVTTGLSRAVQSAAEDAVETVPQQAMVVAIQPSTGDVLAVAQNSAADRAGALPLSGRYPPGSTFKIVTASAALQAGAVAADAQVPCPGSWVVDGYRIPNNDGFDLGTVPLSVAFARSCNTTFAQLAAGLPADALTRAAQQLGLGVDFELPGVTTVTGSAPPAGDTRERAADGFGQGKVVASPFGMALVAASVVRGSMPTPALLRGVETKADARPDAPPPAVLDAVRAMMRAVVTEGTGSRLASIPDVHGKTGTAEVGDATTSHGWFVGYQGDLAFATLVVDANSSVPALDVTARFLSSVR</sequence>
<dbReference type="InterPro" id="IPR012338">
    <property type="entry name" value="Beta-lactam/transpept-like"/>
</dbReference>
<comment type="caution">
    <text evidence="4">The sequence shown here is derived from an EMBL/GenBank/DDBJ whole genome shotgun (WGS) entry which is preliminary data.</text>
</comment>
<evidence type="ECO:0000313" key="4">
    <source>
        <dbReference type="EMBL" id="MCP2260773.1"/>
    </source>
</evidence>
<proteinExistence type="predicted"/>
<keyword evidence="1" id="KW-0472">Membrane</keyword>
<name>A0ABT1HZ33_STRSD</name>
<dbReference type="InterPro" id="IPR001460">
    <property type="entry name" value="PCN-bd_Tpept"/>
</dbReference>
<reference evidence="4 5" key="1">
    <citation type="submission" date="2022-06" db="EMBL/GenBank/DDBJ databases">
        <title>Genomic Encyclopedia of Archaeal and Bacterial Type Strains, Phase II (KMG-II): from individual species to whole genera.</title>
        <authorList>
            <person name="Goeker M."/>
        </authorList>
    </citation>
    <scope>NUCLEOTIDE SEQUENCE [LARGE SCALE GENOMIC DNA]</scope>
    <source>
        <strain evidence="4 5">DSM 40477</strain>
    </source>
</reference>
<keyword evidence="5" id="KW-1185">Reference proteome</keyword>
<keyword evidence="4" id="KW-0131">Cell cycle</keyword>
<feature type="domain" description="Penicillin-binding protein transpeptidase" evidence="2">
    <location>
        <begin position="365"/>
        <end position="622"/>
    </location>
</feature>
<protein>
    <submittedName>
        <fullName evidence="4">Cell division protein FtsI/penicillin-binding protein 2</fullName>
    </submittedName>
</protein>
<accession>A0ABT1HZ33</accession>
<dbReference type="SUPFAM" id="SSF56601">
    <property type="entry name" value="beta-lactamase/transpeptidase-like"/>
    <property type="match status" value="1"/>
</dbReference>
<dbReference type="Gene3D" id="3.40.710.10">
    <property type="entry name" value="DD-peptidase/beta-lactamase superfamily"/>
    <property type="match status" value="1"/>
</dbReference>
<evidence type="ECO:0000313" key="5">
    <source>
        <dbReference type="Proteomes" id="UP001205311"/>
    </source>
</evidence>
<keyword evidence="1" id="KW-0812">Transmembrane</keyword>
<dbReference type="EMBL" id="JAMTCP010000031">
    <property type="protein sequence ID" value="MCP2260773.1"/>
    <property type="molecule type" value="Genomic_DNA"/>
</dbReference>
<dbReference type="Pfam" id="PF05223">
    <property type="entry name" value="MecA_N"/>
    <property type="match status" value="1"/>
</dbReference>
<evidence type="ECO:0000256" key="1">
    <source>
        <dbReference type="SAM" id="Phobius"/>
    </source>
</evidence>
<dbReference type="GO" id="GO:0051301">
    <property type="term" value="P:cell division"/>
    <property type="evidence" value="ECO:0007669"/>
    <property type="project" value="UniProtKB-KW"/>
</dbReference>
<dbReference type="InterPro" id="IPR007887">
    <property type="entry name" value="MecA_N"/>
</dbReference>
<dbReference type="Pfam" id="PF00905">
    <property type="entry name" value="Transpeptidase"/>
    <property type="match status" value="1"/>
</dbReference>
<dbReference type="SUPFAM" id="SSF56519">
    <property type="entry name" value="Penicillin binding protein dimerisation domain"/>
    <property type="match status" value="1"/>
</dbReference>
<evidence type="ECO:0000259" key="2">
    <source>
        <dbReference type="Pfam" id="PF00905"/>
    </source>
</evidence>
<dbReference type="InterPro" id="IPR036138">
    <property type="entry name" value="PBP_dimer_sf"/>
</dbReference>
<dbReference type="PANTHER" id="PTHR30627:SF24">
    <property type="entry name" value="PENICILLIN-BINDING PROTEIN 4B"/>
    <property type="match status" value="1"/>
</dbReference>
<gene>
    <name evidence="4" type="ORF">LX15_004493</name>
</gene>
<dbReference type="Gene3D" id="3.90.1310.10">
    <property type="entry name" value="Penicillin-binding protein 2a (Domain 2)"/>
    <property type="match status" value="1"/>
</dbReference>
<evidence type="ECO:0000259" key="3">
    <source>
        <dbReference type="Pfam" id="PF05223"/>
    </source>
</evidence>
<feature type="domain" description="NTF2-like N-terminal transpeptidase" evidence="3">
    <location>
        <begin position="67"/>
        <end position="176"/>
    </location>
</feature>
<keyword evidence="1" id="KW-1133">Transmembrane helix</keyword>
<dbReference type="PANTHER" id="PTHR30627">
    <property type="entry name" value="PEPTIDOGLYCAN D,D-TRANSPEPTIDASE"/>
    <property type="match status" value="1"/>
</dbReference>
<feature type="transmembrane region" description="Helical" evidence="1">
    <location>
        <begin position="42"/>
        <end position="63"/>
    </location>
</feature>
<organism evidence="4 5">
    <name type="scientific">Streptoalloteichus tenebrarius (strain ATCC 17920 / DSM 40477 / JCM 4838 / CBS 697.72 / NBRC 16177 / NCIMB 11028 / NRRL B-12390 / A12253. 1 / ISP 5477)</name>
    <name type="common">Streptomyces tenebrarius</name>
    <dbReference type="NCBI Taxonomy" id="1933"/>
    <lineage>
        <taxon>Bacteria</taxon>
        <taxon>Bacillati</taxon>
        <taxon>Actinomycetota</taxon>
        <taxon>Actinomycetes</taxon>
        <taxon>Pseudonocardiales</taxon>
        <taxon>Pseudonocardiaceae</taxon>
        <taxon>Streptoalloteichus</taxon>
    </lineage>
</organism>